<feature type="domain" description="Transcription initiation factor TFIID component TAF4 C-terminal" evidence="10">
    <location>
        <begin position="689"/>
        <end position="880"/>
    </location>
</feature>
<feature type="compositionally biased region" description="Low complexity" evidence="9">
    <location>
        <begin position="42"/>
        <end position="56"/>
    </location>
</feature>
<evidence type="ECO:0000256" key="6">
    <source>
        <dbReference type="ARBA" id="ARBA00023242"/>
    </source>
</evidence>
<evidence type="ECO:0000256" key="3">
    <source>
        <dbReference type="ARBA" id="ARBA00017306"/>
    </source>
</evidence>
<dbReference type="GO" id="GO:0006367">
    <property type="term" value="P:transcription initiation at RNA polymerase II promoter"/>
    <property type="evidence" value="ECO:0007669"/>
    <property type="project" value="TreeGrafter"/>
</dbReference>
<name>A0A9W8I9Q2_9FUNG</name>
<evidence type="ECO:0000256" key="9">
    <source>
        <dbReference type="SAM" id="MobiDB-lite"/>
    </source>
</evidence>
<dbReference type="PANTHER" id="PTHR15138:SF14">
    <property type="entry name" value="TRANSCRIPTION INITIATION FACTOR TFIID SUBUNIT 4"/>
    <property type="match status" value="1"/>
</dbReference>
<keyword evidence="12" id="KW-1185">Reference proteome</keyword>
<gene>
    <name evidence="11" type="ORF">IWW36_003685</name>
</gene>
<evidence type="ECO:0000313" key="12">
    <source>
        <dbReference type="Proteomes" id="UP001139887"/>
    </source>
</evidence>
<feature type="region of interest" description="Disordered" evidence="9">
    <location>
        <begin position="627"/>
        <end position="657"/>
    </location>
</feature>
<feature type="compositionally biased region" description="Polar residues" evidence="9">
    <location>
        <begin position="627"/>
        <end position="637"/>
    </location>
</feature>
<feature type="region of interest" description="Disordered" evidence="9">
    <location>
        <begin position="578"/>
        <end position="604"/>
    </location>
</feature>
<evidence type="ECO:0000256" key="2">
    <source>
        <dbReference type="ARBA" id="ARBA00006178"/>
    </source>
</evidence>
<evidence type="ECO:0000259" key="10">
    <source>
        <dbReference type="Pfam" id="PF05236"/>
    </source>
</evidence>
<feature type="region of interest" description="Disordered" evidence="9">
    <location>
        <begin position="991"/>
        <end position="1073"/>
    </location>
</feature>
<keyword evidence="5" id="KW-0804">Transcription</keyword>
<comment type="similarity">
    <text evidence="2">Belongs to the TAF4 family.</text>
</comment>
<feature type="compositionally biased region" description="Polar residues" evidence="9">
    <location>
        <begin position="280"/>
        <end position="295"/>
    </location>
</feature>
<protein>
    <recommendedName>
        <fullName evidence="3">Transcription initiation factor TFIID subunit 4</fullName>
    </recommendedName>
    <alternativeName>
        <fullName evidence="8">TBP-associated factor 4</fullName>
    </alternativeName>
</protein>
<feature type="compositionally biased region" description="Polar residues" evidence="9">
    <location>
        <begin position="27"/>
        <end position="41"/>
    </location>
</feature>
<evidence type="ECO:0000256" key="7">
    <source>
        <dbReference type="ARBA" id="ARBA00025346"/>
    </source>
</evidence>
<feature type="compositionally biased region" description="Low complexity" evidence="9">
    <location>
        <begin position="140"/>
        <end position="160"/>
    </location>
</feature>
<evidence type="ECO:0000313" key="11">
    <source>
        <dbReference type="EMBL" id="KAJ2847765.1"/>
    </source>
</evidence>
<comment type="caution">
    <text evidence="11">The sequence shown here is derived from an EMBL/GenBank/DDBJ whole genome shotgun (WGS) entry which is preliminary data.</text>
</comment>
<dbReference type="AlphaFoldDB" id="A0A9W8I9Q2"/>
<sequence>MGSSTAGVASNNLTSRALGNADIATSSAFSPAQTPTSGSLSLPTNPLLGLQNLGNGSSEIGTSRAQSVGGYASALSGQPGTPGSLHGSGSSTPFSGNIEQSADASVVQSARSAAGPQQQAYRPSTPRPQTLPNTSSPALRSSSMPQRQQHPQRPQQGNRPPSKPRPPFSGQNIQQQPGTSGTQIRPASQQMNRSSPAGQNNSGARPPVRPQTRPTGESTDPSKWLAATMSTLPPDQQERLAELFRGLQSKAVDFPSFMKDAEAIMGSKFQDMLALMRNQGSRGAPSVSTPQQRLQKFNRPPGALGGQQQQQQQSPSLHRPHPVSVLGQRSGVSHSPSATPSSMASNTLSTQNLMNVPVTDANRNLALARQSLSHHGQAFNSEQFAGMSDLASLISSGSLPHSDTGASSANTSGQNSFEMVISRWRQIILNPAISNEQLAKLNMQLNAFGNLLTNPMGNMANVSEEERGQQLAQITKLQSLITHRQLVRSSASQAPQSDSRPESPSSDSKGKDIKRKNTLPIPKPKKRPADPRRQSSPVPRIGIKKQRTDMDINSEPDLDTFSNQLGLAGSSLSLNNTSSMGAAGSSRHLSGSYGPSAAQDEARGRQNAYMDVDDSMDMSVARNVISRTSTTGTSGHQSDTDDGARIGERSRGIDPMRDRMAARDIQRRLKEKHSRERSSSAIGGDMFSIDDVIGYTGVDLREESEMISGMHHDTSRRLPGGYGVMYDGPRHSTVKIHGVEMARDRALRAKFANPAVLEAIVAKVCRGLHMRAVTADVIPYLSYALQERLRSFMELVSAAAHHRARTQTLPPPPLDPVTRLPLYKITPHLDVKKQLMVIEHVDKLREQTRQQRLLEREQRNTMDHSPQPDGDGGQASANDENQRSQLAGEGGDGAKGSDNARKPGEVAGADVSEQSRGSKRGKKKDDANESPAYTSKNMPEELQNKISNLTALRAAGGVRKAWMTAGSADWANGALSGKQSQRVAAAVNTPLQTPGSDTSDFGGVGQLSHKPSKRTASIGSNTGAGGSGMAFPSNVNQPPPSHTRARSSFGAGSDHESSALATPTSEGPSPTLYGTLRPQSVLLPHRSTALTTPLLVTVRDCLFSLERERLGSVRVGRGSGDRVLIQAYAKYSHH</sequence>
<feature type="region of interest" description="Disordered" evidence="9">
    <location>
        <begin position="856"/>
        <end position="941"/>
    </location>
</feature>
<feature type="compositionally biased region" description="Polar residues" evidence="9">
    <location>
        <begin position="169"/>
        <end position="203"/>
    </location>
</feature>
<feature type="compositionally biased region" description="Polar residues" evidence="9">
    <location>
        <begin position="875"/>
        <end position="885"/>
    </location>
</feature>
<proteinExistence type="inferred from homology"/>
<feature type="compositionally biased region" description="Basic and acidic residues" evidence="9">
    <location>
        <begin position="638"/>
        <end position="657"/>
    </location>
</feature>
<keyword evidence="4" id="KW-0805">Transcription regulation</keyword>
<evidence type="ECO:0000256" key="5">
    <source>
        <dbReference type="ARBA" id="ARBA00023163"/>
    </source>
</evidence>
<feature type="region of interest" description="Disordered" evidence="9">
    <location>
        <begin position="280"/>
        <end position="345"/>
    </location>
</feature>
<keyword evidence="6" id="KW-0539">Nucleus</keyword>
<dbReference type="GO" id="GO:0005669">
    <property type="term" value="C:transcription factor TFIID complex"/>
    <property type="evidence" value="ECO:0007669"/>
    <property type="project" value="InterPro"/>
</dbReference>
<feature type="region of interest" description="Disordered" evidence="9">
    <location>
        <begin position="485"/>
        <end position="558"/>
    </location>
</feature>
<dbReference type="InterPro" id="IPR045144">
    <property type="entry name" value="TAF4"/>
</dbReference>
<evidence type="ECO:0000256" key="4">
    <source>
        <dbReference type="ARBA" id="ARBA00023015"/>
    </source>
</evidence>
<feature type="region of interest" description="Disordered" evidence="9">
    <location>
        <begin position="27"/>
        <end position="228"/>
    </location>
</feature>
<feature type="compositionally biased region" description="Polar residues" evidence="9">
    <location>
        <begin position="1059"/>
        <end position="1068"/>
    </location>
</feature>
<organism evidence="11 12">
    <name type="scientific">Coemansia brasiliensis</name>
    <dbReference type="NCBI Taxonomy" id="2650707"/>
    <lineage>
        <taxon>Eukaryota</taxon>
        <taxon>Fungi</taxon>
        <taxon>Fungi incertae sedis</taxon>
        <taxon>Zoopagomycota</taxon>
        <taxon>Kickxellomycotina</taxon>
        <taxon>Kickxellomycetes</taxon>
        <taxon>Kickxellales</taxon>
        <taxon>Kickxellaceae</taxon>
        <taxon>Coemansia</taxon>
    </lineage>
</organism>
<dbReference type="Pfam" id="PF05236">
    <property type="entry name" value="TAF4"/>
    <property type="match status" value="1"/>
</dbReference>
<accession>A0A9W8I9Q2</accession>
<dbReference type="OrthoDB" id="21060at2759"/>
<feature type="compositionally biased region" description="Polar residues" evidence="9">
    <location>
        <begin position="75"/>
        <end position="139"/>
    </location>
</feature>
<dbReference type="PANTHER" id="PTHR15138">
    <property type="entry name" value="TRANSCRIPTION INITIATION FACTOR TFIID SUBUNIT 4"/>
    <property type="match status" value="1"/>
</dbReference>
<comment type="subcellular location">
    <subcellularLocation>
        <location evidence="1">Nucleus</location>
    </subcellularLocation>
</comment>
<dbReference type="InterPro" id="IPR007900">
    <property type="entry name" value="TAF4_C"/>
</dbReference>
<feature type="compositionally biased region" description="Polar residues" evidence="9">
    <location>
        <begin position="57"/>
        <end position="66"/>
    </location>
</feature>
<dbReference type="EMBL" id="JANBUW010000264">
    <property type="protein sequence ID" value="KAJ2847765.1"/>
    <property type="molecule type" value="Genomic_DNA"/>
</dbReference>
<dbReference type="GO" id="GO:0016251">
    <property type="term" value="F:RNA polymerase II general transcription initiation factor activity"/>
    <property type="evidence" value="ECO:0007669"/>
    <property type="project" value="TreeGrafter"/>
</dbReference>
<dbReference type="CDD" id="cd08045">
    <property type="entry name" value="HFD_TAF4"/>
    <property type="match status" value="1"/>
</dbReference>
<comment type="function">
    <text evidence="7">Functions as a component of the DNA-binding general transcription factor complex TFIID. Binding of TFIID to a promoter (with or without TATA element) is the initial step in pre-initiation complex (PIC) formation. TFIID plays a key role in the regulation of gene expression by RNA polymerase II through different activities such as transcription activator interaction, core promoter recognition and selectivity, TFIIA and TFIIB interaction, chromatin modification (histone acetylation by TAF1), facilitation of DNA opening and initiation of transcription.</text>
</comment>
<evidence type="ECO:0000256" key="1">
    <source>
        <dbReference type="ARBA" id="ARBA00004123"/>
    </source>
</evidence>
<feature type="compositionally biased region" description="Polar residues" evidence="9">
    <location>
        <begin position="485"/>
        <end position="496"/>
    </location>
</feature>
<feature type="compositionally biased region" description="Polar residues" evidence="9">
    <location>
        <begin position="330"/>
        <end position="345"/>
    </location>
</feature>
<reference evidence="11" key="1">
    <citation type="submission" date="2022-07" db="EMBL/GenBank/DDBJ databases">
        <title>Phylogenomic reconstructions and comparative analyses of Kickxellomycotina fungi.</title>
        <authorList>
            <person name="Reynolds N.K."/>
            <person name="Stajich J.E."/>
            <person name="Barry K."/>
            <person name="Grigoriev I.V."/>
            <person name="Crous P."/>
            <person name="Smith M.E."/>
        </authorList>
    </citation>
    <scope>NUCLEOTIDE SEQUENCE</scope>
    <source>
        <strain evidence="11">NRRL 1566</strain>
    </source>
</reference>
<dbReference type="GO" id="GO:0003677">
    <property type="term" value="F:DNA binding"/>
    <property type="evidence" value="ECO:0007669"/>
    <property type="project" value="TreeGrafter"/>
</dbReference>
<evidence type="ECO:0000256" key="8">
    <source>
        <dbReference type="ARBA" id="ARBA00031747"/>
    </source>
</evidence>
<feature type="compositionally biased region" description="Polar residues" evidence="9">
    <location>
        <begin position="212"/>
        <end position="221"/>
    </location>
</feature>
<dbReference type="Proteomes" id="UP001139887">
    <property type="component" value="Unassembled WGS sequence"/>
</dbReference>